<keyword evidence="4" id="KW-1185">Reference proteome</keyword>
<sequence>MRLRRALFASAFLLTAALPGFAVPQAAAATDPAVPQSTPASAAPAQERVMVIGGSMAHGWKDPHDDSYIKRAFATLSALSGVQYTCLDRTITGGSPSQWAAKQPGQFAQWLAKDKPQVVVISWGLLNDLSAKTPLADFTKAVAAEIQTALAAHAVVLVVSPPVVRASLTTYGPAETRMIAGEFQAPASFHSRNVFLFDLYQQMANYLQKHHQSIDVYAGDNWHPNSTGHALAGNLLFNDLVQAFGTSPITFQAAPAGGRTAAAVPASIRSAPNQGKTGGR</sequence>
<reference evidence="3" key="1">
    <citation type="journal article" date="2014" name="Int. J. Syst. Evol. Microbiol.">
        <title>Complete genome sequence of Corynebacterium casei LMG S-19264T (=DSM 44701T), isolated from a smear-ripened cheese.</title>
        <authorList>
            <consortium name="US DOE Joint Genome Institute (JGI-PGF)"/>
            <person name="Walter F."/>
            <person name="Albersmeier A."/>
            <person name="Kalinowski J."/>
            <person name="Ruckert C."/>
        </authorList>
    </citation>
    <scope>NUCLEOTIDE SEQUENCE</scope>
    <source>
        <strain evidence="3">JCM 18487</strain>
    </source>
</reference>
<dbReference type="InterPro" id="IPR036514">
    <property type="entry name" value="SGNH_hydro_sf"/>
</dbReference>
<dbReference type="AlphaFoldDB" id="A0A917KGI9"/>
<dbReference type="InterPro" id="IPR013830">
    <property type="entry name" value="SGNH_hydro"/>
</dbReference>
<evidence type="ECO:0000313" key="4">
    <source>
        <dbReference type="Proteomes" id="UP000637695"/>
    </source>
</evidence>
<reference evidence="3" key="2">
    <citation type="submission" date="2020-09" db="EMBL/GenBank/DDBJ databases">
        <authorList>
            <person name="Sun Q."/>
            <person name="Ohkuma M."/>
        </authorList>
    </citation>
    <scope>NUCLEOTIDE SEQUENCE</scope>
    <source>
        <strain evidence="3">JCM 18487</strain>
    </source>
</reference>
<dbReference type="CDD" id="cd00229">
    <property type="entry name" value="SGNH_hydrolase"/>
    <property type="match status" value="1"/>
</dbReference>
<keyword evidence="1" id="KW-0732">Signal</keyword>
<gene>
    <name evidence="3" type="ORF">GCM10010885_20920</name>
</gene>
<dbReference type="SUPFAM" id="SSF52266">
    <property type="entry name" value="SGNH hydrolase"/>
    <property type="match status" value="1"/>
</dbReference>
<feature type="domain" description="SGNH hydrolase-type esterase" evidence="2">
    <location>
        <begin position="51"/>
        <end position="231"/>
    </location>
</feature>
<organism evidence="3 4">
    <name type="scientific">Alicyclobacillus cellulosilyticus</name>
    <dbReference type="NCBI Taxonomy" id="1003997"/>
    <lineage>
        <taxon>Bacteria</taxon>
        <taxon>Bacillati</taxon>
        <taxon>Bacillota</taxon>
        <taxon>Bacilli</taxon>
        <taxon>Bacillales</taxon>
        <taxon>Alicyclobacillaceae</taxon>
        <taxon>Alicyclobacillus</taxon>
    </lineage>
</organism>
<dbReference type="EMBL" id="BMOY01000037">
    <property type="protein sequence ID" value="GGJ11437.1"/>
    <property type="molecule type" value="Genomic_DNA"/>
</dbReference>
<dbReference type="Proteomes" id="UP000637695">
    <property type="component" value="Unassembled WGS sequence"/>
</dbReference>
<feature type="chain" id="PRO_5038600985" description="SGNH hydrolase-type esterase domain-containing protein" evidence="1">
    <location>
        <begin position="23"/>
        <end position="280"/>
    </location>
</feature>
<protein>
    <recommendedName>
        <fullName evidence="2">SGNH hydrolase-type esterase domain-containing protein</fullName>
    </recommendedName>
</protein>
<dbReference type="Pfam" id="PF13472">
    <property type="entry name" value="Lipase_GDSL_2"/>
    <property type="match status" value="1"/>
</dbReference>
<dbReference type="InterPro" id="IPR051532">
    <property type="entry name" value="Ester_Hydrolysis_Enzymes"/>
</dbReference>
<proteinExistence type="predicted"/>
<evidence type="ECO:0000313" key="3">
    <source>
        <dbReference type="EMBL" id="GGJ11437.1"/>
    </source>
</evidence>
<comment type="caution">
    <text evidence="3">The sequence shown here is derived from an EMBL/GenBank/DDBJ whole genome shotgun (WGS) entry which is preliminary data.</text>
</comment>
<evidence type="ECO:0000259" key="2">
    <source>
        <dbReference type="Pfam" id="PF13472"/>
    </source>
</evidence>
<name>A0A917KGI9_9BACL</name>
<dbReference type="Gene3D" id="3.40.50.1110">
    <property type="entry name" value="SGNH hydrolase"/>
    <property type="match status" value="1"/>
</dbReference>
<dbReference type="RefSeq" id="WP_188882963.1">
    <property type="nucleotide sequence ID" value="NZ_BMOY01000037.1"/>
</dbReference>
<dbReference type="PANTHER" id="PTHR30383">
    <property type="entry name" value="THIOESTERASE 1/PROTEASE 1/LYSOPHOSPHOLIPASE L1"/>
    <property type="match status" value="1"/>
</dbReference>
<accession>A0A917KGI9</accession>
<evidence type="ECO:0000256" key="1">
    <source>
        <dbReference type="SAM" id="SignalP"/>
    </source>
</evidence>
<feature type="signal peptide" evidence="1">
    <location>
        <begin position="1"/>
        <end position="22"/>
    </location>
</feature>